<dbReference type="Gene3D" id="3.30.1240.10">
    <property type="match status" value="1"/>
</dbReference>
<dbReference type="SFLD" id="SFLDG01140">
    <property type="entry name" value="C2.B:_Phosphomannomutase_and_P"/>
    <property type="match status" value="1"/>
</dbReference>
<reference evidence="1" key="1">
    <citation type="journal article" date="2017" name="Appl. Environ. Microbiol.">
        <title>Molecular characterization of an Endozoicomonas-like organism causing infection in king scallop Pecten maximus L.</title>
        <authorList>
            <person name="Cano I."/>
            <person name="van Aerle R."/>
            <person name="Ross S."/>
            <person name="Verner-Jeffreys D.W."/>
            <person name="Paley R.K."/>
            <person name="Rimmer G."/>
            <person name="Ryder D."/>
            <person name="Hooper P."/>
            <person name="Stone D."/>
            <person name="Feist S.W."/>
        </authorList>
    </citation>
    <scope>NUCLEOTIDE SEQUENCE</scope>
</reference>
<dbReference type="EC" id="3.1.3.74" evidence="1"/>
<dbReference type="PANTHER" id="PTHR10000:SF58">
    <property type="entry name" value="PYRIDOXAL PHOSPHATE PHOSPHATASE YBHA"/>
    <property type="match status" value="1"/>
</dbReference>
<accession>A0A2H9T796</accession>
<dbReference type="InterPro" id="IPR006379">
    <property type="entry name" value="HAD-SF_hydro_IIB"/>
</dbReference>
<sequence>MHQFNRCQQNSYKVLALDLDGTTLMNNQSIHPAVKQAIQEAQQSCHVVLVTGRHHTTAVPYHRQLGLTTPIICCNGTYVYDDQNHQVLAHNAIKKEDALSFIELTKKFQIKTVTYITDAMTYAQYNPVTYVQKLEAWANTVPESYRPNIYQVDSFSHQVRHTDFVWKFVIEGEPDVLAQLMDNPWVSQTFSSEYSWSNRIDIAAKGNSKGKRLSEYVATLGYLPEQVMAAGDNHNDISMLRYAGLSIVMANADDTIQSFADEICPTDNNHDGLAQLIHKHLLQKLN</sequence>
<dbReference type="EMBL" id="NSIT01000097">
    <property type="protein sequence ID" value="PJE79084.1"/>
    <property type="molecule type" value="Genomic_DNA"/>
</dbReference>
<dbReference type="CDD" id="cd07516">
    <property type="entry name" value="HAD_Pase"/>
    <property type="match status" value="1"/>
</dbReference>
<organism evidence="1">
    <name type="scientific">invertebrate metagenome</name>
    <dbReference type="NCBI Taxonomy" id="1711999"/>
    <lineage>
        <taxon>unclassified sequences</taxon>
        <taxon>metagenomes</taxon>
        <taxon>organismal metagenomes</taxon>
    </lineage>
</organism>
<name>A0A2H9T796_9ZZZZ</name>
<evidence type="ECO:0000313" key="1">
    <source>
        <dbReference type="EMBL" id="PJE79084.1"/>
    </source>
</evidence>
<dbReference type="GO" id="GO:0000287">
    <property type="term" value="F:magnesium ion binding"/>
    <property type="evidence" value="ECO:0007669"/>
    <property type="project" value="TreeGrafter"/>
</dbReference>
<dbReference type="PANTHER" id="PTHR10000">
    <property type="entry name" value="PHOSPHOSERINE PHOSPHATASE"/>
    <property type="match status" value="1"/>
</dbReference>
<proteinExistence type="predicted"/>
<dbReference type="AlphaFoldDB" id="A0A2H9T796"/>
<gene>
    <name evidence="1" type="primary">ybhA</name>
    <name evidence="1" type="ORF">CI610_01951</name>
</gene>
<dbReference type="Gene3D" id="3.40.50.1000">
    <property type="entry name" value="HAD superfamily/HAD-like"/>
    <property type="match status" value="1"/>
</dbReference>
<dbReference type="GO" id="GO:0033883">
    <property type="term" value="F:pyridoxal phosphatase activity"/>
    <property type="evidence" value="ECO:0007669"/>
    <property type="project" value="UniProtKB-EC"/>
</dbReference>
<dbReference type="GO" id="GO:0005829">
    <property type="term" value="C:cytosol"/>
    <property type="evidence" value="ECO:0007669"/>
    <property type="project" value="TreeGrafter"/>
</dbReference>
<keyword evidence="1" id="KW-0378">Hydrolase</keyword>
<dbReference type="NCBIfam" id="TIGR00099">
    <property type="entry name" value="Cof-subfamily"/>
    <property type="match status" value="1"/>
</dbReference>
<dbReference type="SFLD" id="SFLDS00003">
    <property type="entry name" value="Haloacid_Dehalogenase"/>
    <property type="match status" value="1"/>
</dbReference>
<dbReference type="InterPro" id="IPR023214">
    <property type="entry name" value="HAD_sf"/>
</dbReference>
<dbReference type="InterPro" id="IPR036412">
    <property type="entry name" value="HAD-like_sf"/>
</dbReference>
<dbReference type="SUPFAM" id="SSF56784">
    <property type="entry name" value="HAD-like"/>
    <property type="match status" value="1"/>
</dbReference>
<dbReference type="Pfam" id="PF08282">
    <property type="entry name" value="Hydrolase_3"/>
    <property type="match status" value="1"/>
</dbReference>
<protein>
    <submittedName>
        <fullName evidence="1">Pyridoxal phosphate phosphatase YbhA</fullName>
        <ecNumber evidence="1">3.1.3.74</ecNumber>
    </submittedName>
</protein>
<comment type="caution">
    <text evidence="1">The sequence shown here is derived from an EMBL/GenBank/DDBJ whole genome shotgun (WGS) entry which is preliminary data.</text>
</comment>
<dbReference type="InterPro" id="IPR000150">
    <property type="entry name" value="Cof"/>
</dbReference>
<dbReference type="NCBIfam" id="TIGR01484">
    <property type="entry name" value="HAD-SF-IIB"/>
    <property type="match status" value="1"/>
</dbReference>